<dbReference type="Proteomes" id="UP001148838">
    <property type="component" value="Unassembled WGS sequence"/>
</dbReference>
<accession>A0ABQ8TDA1</accession>
<organism evidence="1 2">
    <name type="scientific">Periplaneta americana</name>
    <name type="common">American cockroach</name>
    <name type="synonym">Blatta americana</name>
    <dbReference type="NCBI Taxonomy" id="6978"/>
    <lineage>
        <taxon>Eukaryota</taxon>
        <taxon>Metazoa</taxon>
        <taxon>Ecdysozoa</taxon>
        <taxon>Arthropoda</taxon>
        <taxon>Hexapoda</taxon>
        <taxon>Insecta</taxon>
        <taxon>Pterygota</taxon>
        <taxon>Neoptera</taxon>
        <taxon>Polyneoptera</taxon>
        <taxon>Dictyoptera</taxon>
        <taxon>Blattodea</taxon>
        <taxon>Blattoidea</taxon>
        <taxon>Blattidae</taxon>
        <taxon>Blattinae</taxon>
        <taxon>Periplaneta</taxon>
    </lineage>
</organism>
<sequence length="315" mass="36028">MSPRSNTESYPAFARIGLRENPGKNLNQYGSDVTARSAVRAVVLGGREDELLDKLRRHPINCLLHEPRQSVMRLTSANNRHVSIFKTLTHTVSIYRRLDITSGRAYNLNYNELNLYSNFHRNRFSHYRVKSQLTEERSEPQSDTKKEVQLQYRIAMYLLQDTFSVSQTTHSTVPPPTIRFTTTLSTPLCGFPTELVYRVRSLEAWSSPLGLHAIIATGQREVKIDINGAGYTITENNEFSPGSVLPCAVLIVTPAYNCQTRIRIKWDVKCASNFQETSRDKYTKRWQKSDSMHHIAMPEFLSTDTDALEFHALDL</sequence>
<comment type="caution">
    <text evidence="1">The sequence shown here is derived from an EMBL/GenBank/DDBJ whole genome shotgun (WGS) entry which is preliminary data.</text>
</comment>
<protein>
    <submittedName>
        <fullName evidence="1">Uncharacterized protein</fullName>
    </submittedName>
</protein>
<evidence type="ECO:0000313" key="1">
    <source>
        <dbReference type="EMBL" id="KAJ4443857.1"/>
    </source>
</evidence>
<dbReference type="EMBL" id="JAJSOF020000013">
    <property type="protein sequence ID" value="KAJ4443857.1"/>
    <property type="molecule type" value="Genomic_DNA"/>
</dbReference>
<name>A0ABQ8TDA1_PERAM</name>
<evidence type="ECO:0000313" key="2">
    <source>
        <dbReference type="Proteomes" id="UP001148838"/>
    </source>
</evidence>
<reference evidence="1 2" key="1">
    <citation type="journal article" date="2022" name="Allergy">
        <title>Genome assembly and annotation of Periplaneta americana reveal a comprehensive cockroach allergen profile.</title>
        <authorList>
            <person name="Wang L."/>
            <person name="Xiong Q."/>
            <person name="Saelim N."/>
            <person name="Wang L."/>
            <person name="Nong W."/>
            <person name="Wan A.T."/>
            <person name="Shi M."/>
            <person name="Liu X."/>
            <person name="Cao Q."/>
            <person name="Hui J.H.L."/>
            <person name="Sookrung N."/>
            <person name="Leung T.F."/>
            <person name="Tungtrongchitr A."/>
            <person name="Tsui S.K.W."/>
        </authorList>
    </citation>
    <scope>NUCLEOTIDE SEQUENCE [LARGE SCALE GENOMIC DNA]</scope>
    <source>
        <strain evidence="1">PWHHKU_190912</strain>
    </source>
</reference>
<gene>
    <name evidence="1" type="ORF">ANN_05644</name>
</gene>
<proteinExistence type="predicted"/>
<keyword evidence="2" id="KW-1185">Reference proteome</keyword>